<evidence type="ECO:0000259" key="3">
    <source>
        <dbReference type="PROSITE" id="PS51123"/>
    </source>
</evidence>
<dbReference type="CDD" id="cd07185">
    <property type="entry name" value="OmpA_C-like"/>
    <property type="match status" value="1"/>
</dbReference>
<evidence type="ECO:0000256" key="2">
    <source>
        <dbReference type="SAM" id="MobiDB-lite"/>
    </source>
</evidence>
<evidence type="ECO:0000313" key="4">
    <source>
        <dbReference type="EMBL" id="RDD61795.1"/>
    </source>
</evidence>
<accession>A0A369TBM2</accession>
<feature type="compositionally biased region" description="Basic and acidic residues" evidence="2">
    <location>
        <begin position="62"/>
        <end position="71"/>
    </location>
</feature>
<feature type="domain" description="OmpA-like" evidence="3">
    <location>
        <begin position="239"/>
        <end position="346"/>
    </location>
</feature>
<name>A0A369TBM2_9PROT</name>
<feature type="compositionally biased region" description="Basic and acidic residues" evidence="2">
    <location>
        <begin position="89"/>
        <end position="107"/>
    </location>
</feature>
<dbReference type="EMBL" id="QPMH01000009">
    <property type="protein sequence ID" value="RDD61795.1"/>
    <property type="molecule type" value="Genomic_DNA"/>
</dbReference>
<dbReference type="AlphaFoldDB" id="A0A369TBM2"/>
<dbReference type="SUPFAM" id="SSF103088">
    <property type="entry name" value="OmpA-like"/>
    <property type="match status" value="1"/>
</dbReference>
<reference evidence="4 5" key="1">
    <citation type="submission" date="2018-07" db="EMBL/GenBank/DDBJ databases">
        <title>Venubactetium sediminum gen. nov., sp. nov., isolated from a marine solar saltern.</title>
        <authorList>
            <person name="Wang S."/>
        </authorList>
    </citation>
    <scope>NUCLEOTIDE SEQUENCE [LARGE SCALE GENOMIC DNA]</scope>
    <source>
        <strain evidence="4 5">WD2A32</strain>
    </source>
</reference>
<gene>
    <name evidence="4" type="ORF">DRB17_11430</name>
</gene>
<keyword evidence="1" id="KW-0472">Membrane</keyword>
<dbReference type="InterPro" id="IPR036737">
    <property type="entry name" value="OmpA-like_sf"/>
</dbReference>
<feature type="compositionally biased region" description="Low complexity" evidence="2">
    <location>
        <begin position="194"/>
        <end position="213"/>
    </location>
</feature>
<dbReference type="Pfam" id="PF00691">
    <property type="entry name" value="OmpA"/>
    <property type="match status" value="1"/>
</dbReference>
<dbReference type="InterPro" id="IPR006665">
    <property type="entry name" value="OmpA-like"/>
</dbReference>
<dbReference type="Proteomes" id="UP000253941">
    <property type="component" value="Unassembled WGS sequence"/>
</dbReference>
<dbReference type="GO" id="GO:0016020">
    <property type="term" value="C:membrane"/>
    <property type="evidence" value="ECO:0007669"/>
    <property type="project" value="UniProtKB-UniRule"/>
</dbReference>
<evidence type="ECO:0000313" key="5">
    <source>
        <dbReference type="Proteomes" id="UP000253941"/>
    </source>
</evidence>
<dbReference type="PROSITE" id="PS51123">
    <property type="entry name" value="OMPA_2"/>
    <property type="match status" value="1"/>
</dbReference>
<feature type="compositionally biased region" description="Polar residues" evidence="2">
    <location>
        <begin position="214"/>
        <end position="234"/>
    </location>
</feature>
<feature type="region of interest" description="Disordered" evidence="2">
    <location>
        <begin position="50"/>
        <end position="245"/>
    </location>
</feature>
<dbReference type="Gene3D" id="3.30.1330.60">
    <property type="entry name" value="OmpA-like domain"/>
    <property type="match status" value="1"/>
</dbReference>
<proteinExistence type="predicted"/>
<evidence type="ECO:0000256" key="1">
    <source>
        <dbReference type="PROSITE-ProRule" id="PRU00473"/>
    </source>
</evidence>
<feature type="compositionally biased region" description="Polar residues" evidence="2">
    <location>
        <begin position="170"/>
        <end position="181"/>
    </location>
</feature>
<sequence length="346" mass="36278">MIDTELNAARRVHGIRMKHLALAFLSLVRRRAAATGVVLAMTLPACSSLQEADPTGLLGGDEVPRPERVESPPEGDGEYPNLSSVPMEPPRRPSRSAEREALKEGLIADRGSAVYSDEPLRAEGRATSARPAGEVQTALGPDEPGLPPERPVIISEAPAGPPMPEAPSGQELSTKAQSATEPRTAPRKPDDGADAGAEAAESEQAGSGVAESAQPDTQASDTGARSTLEETQTAALPPAGETADALRVSFEGDAAELSAKAREQLAGLAERLAADPESRVQIRAFAAPTDDSGSAARRLSLKRALEVRSFLASRGVRSTRMDVRALGSSTDEQPYDRVDITAVDKE</sequence>
<keyword evidence="5" id="KW-1185">Reference proteome</keyword>
<protein>
    <submittedName>
        <fullName evidence="4">OmpA family protein</fullName>
    </submittedName>
</protein>
<organism evidence="4 5">
    <name type="scientific">Ferruginivarius sediminum</name>
    <dbReference type="NCBI Taxonomy" id="2661937"/>
    <lineage>
        <taxon>Bacteria</taxon>
        <taxon>Pseudomonadati</taxon>
        <taxon>Pseudomonadota</taxon>
        <taxon>Alphaproteobacteria</taxon>
        <taxon>Rhodospirillales</taxon>
        <taxon>Rhodospirillaceae</taxon>
        <taxon>Ferruginivarius</taxon>
    </lineage>
</organism>
<comment type="caution">
    <text evidence="4">The sequence shown here is derived from an EMBL/GenBank/DDBJ whole genome shotgun (WGS) entry which is preliminary data.</text>
</comment>